<reference evidence="4 5" key="1">
    <citation type="journal article" date="2012" name="Genome Biol.">
        <title>Genome and low-iron response of an oceanic diatom adapted to chronic iron limitation.</title>
        <authorList>
            <person name="Lommer M."/>
            <person name="Specht M."/>
            <person name="Roy A.S."/>
            <person name="Kraemer L."/>
            <person name="Andreson R."/>
            <person name="Gutowska M.A."/>
            <person name="Wolf J."/>
            <person name="Bergner S.V."/>
            <person name="Schilhabel M.B."/>
            <person name="Klostermeier U.C."/>
            <person name="Beiko R.G."/>
            <person name="Rosenstiel P."/>
            <person name="Hippler M."/>
            <person name="Laroche J."/>
        </authorList>
    </citation>
    <scope>NUCLEOTIDE SEQUENCE [LARGE SCALE GENOMIC DNA]</scope>
    <source>
        <strain evidence="4 5">CCMP1005</strain>
    </source>
</reference>
<evidence type="ECO:0000313" key="5">
    <source>
        <dbReference type="Proteomes" id="UP000266841"/>
    </source>
</evidence>
<evidence type="ECO:0000256" key="1">
    <source>
        <dbReference type="SAM" id="MobiDB-lite"/>
    </source>
</evidence>
<feature type="domain" description="BRCT" evidence="3">
    <location>
        <begin position="499"/>
        <end position="562"/>
    </location>
</feature>
<feature type="region of interest" description="Disordered" evidence="1">
    <location>
        <begin position="1"/>
        <end position="63"/>
    </location>
</feature>
<dbReference type="AlphaFoldDB" id="K0TRL7"/>
<protein>
    <recommendedName>
        <fullName evidence="6">BRCT domain-containing protein</fullName>
    </recommendedName>
</protein>
<dbReference type="CDD" id="cd06257">
    <property type="entry name" value="DnaJ"/>
    <property type="match status" value="1"/>
</dbReference>
<dbReference type="SMART" id="SM00292">
    <property type="entry name" value="BRCT"/>
    <property type="match status" value="1"/>
</dbReference>
<gene>
    <name evidence="4" type="ORF">THAOC_00102</name>
</gene>
<dbReference type="SUPFAM" id="SSF46565">
    <property type="entry name" value="Chaperone J-domain"/>
    <property type="match status" value="1"/>
</dbReference>
<feature type="domain" description="J" evidence="2">
    <location>
        <begin position="68"/>
        <end position="131"/>
    </location>
</feature>
<feature type="compositionally biased region" description="Basic and acidic residues" evidence="1">
    <location>
        <begin position="43"/>
        <end position="63"/>
    </location>
</feature>
<dbReference type="InterPro" id="IPR036420">
    <property type="entry name" value="BRCT_dom_sf"/>
</dbReference>
<dbReference type="eggNOG" id="ENOG502S0BW">
    <property type="taxonomic scope" value="Eukaryota"/>
</dbReference>
<dbReference type="OMA" id="CSANHAF"/>
<feature type="non-terminal residue" evidence="4">
    <location>
        <position position="1"/>
    </location>
</feature>
<evidence type="ECO:0000313" key="4">
    <source>
        <dbReference type="EMBL" id="EJK78017.1"/>
    </source>
</evidence>
<organism evidence="4 5">
    <name type="scientific">Thalassiosira oceanica</name>
    <name type="common">Marine diatom</name>
    <dbReference type="NCBI Taxonomy" id="159749"/>
    <lineage>
        <taxon>Eukaryota</taxon>
        <taxon>Sar</taxon>
        <taxon>Stramenopiles</taxon>
        <taxon>Ochrophyta</taxon>
        <taxon>Bacillariophyta</taxon>
        <taxon>Coscinodiscophyceae</taxon>
        <taxon>Thalassiosirophycidae</taxon>
        <taxon>Thalassiosirales</taxon>
        <taxon>Thalassiosiraceae</taxon>
        <taxon>Thalassiosira</taxon>
    </lineage>
</organism>
<evidence type="ECO:0000259" key="2">
    <source>
        <dbReference type="PROSITE" id="PS50076"/>
    </source>
</evidence>
<dbReference type="InterPro" id="IPR036869">
    <property type="entry name" value="J_dom_sf"/>
</dbReference>
<dbReference type="InterPro" id="IPR001357">
    <property type="entry name" value="BRCT_dom"/>
</dbReference>
<dbReference type="EMBL" id="AGNL01000112">
    <property type="protein sequence ID" value="EJK78017.1"/>
    <property type="molecule type" value="Genomic_DNA"/>
</dbReference>
<proteinExistence type="predicted"/>
<dbReference type="PROSITE" id="PS50172">
    <property type="entry name" value="BRCT"/>
    <property type="match status" value="2"/>
</dbReference>
<feature type="compositionally biased region" description="Polar residues" evidence="1">
    <location>
        <begin position="466"/>
        <end position="484"/>
    </location>
</feature>
<dbReference type="Proteomes" id="UP000266841">
    <property type="component" value="Unassembled WGS sequence"/>
</dbReference>
<dbReference type="Pfam" id="PF00533">
    <property type="entry name" value="BRCT"/>
    <property type="match status" value="1"/>
</dbReference>
<feature type="compositionally biased region" description="Low complexity" evidence="1">
    <location>
        <begin position="24"/>
        <end position="37"/>
    </location>
</feature>
<feature type="region of interest" description="Disordered" evidence="1">
    <location>
        <begin position="434"/>
        <end position="503"/>
    </location>
</feature>
<dbReference type="OrthoDB" id="446168at2759"/>
<dbReference type="InterPro" id="IPR001623">
    <property type="entry name" value="DnaJ_domain"/>
</dbReference>
<dbReference type="Gene3D" id="3.40.50.10190">
    <property type="entry name" value="BRCT domain"/>
    <property type="match status" value="1"/>
</dbReference>
<feature type="compositionally biased region" description="Basic residues" evidence="1">
    <location>
        <begin position="443"/>
        <end position="455"/>
    </location>
</feature>
<feature type="domain" description="BRCT" evidence="3">
    <location>
        <begin position="297"/>
        <end position="352"/>
    </location>
</feature>
<name>K0TRL7_THAOC</name>
<evidence type="ECO:0000259" key="3">
    <source>
        <dbReference type="PROSITE" id="PS50172"/>
    </source>
</evidence>
<keyword evidence="5" id="KW-1185">Reference proteome</keyword>
<dbReference type="Gene3D" id="1.10.287.110">
    <property type="entry name" value="DnaJ domain"/>
    <property type="match status" value="1"/>
</dbReference>
<dbReference type="SUPFAM" id="SSF52113">
    <property type="entry name" value="BRCT domain"/>
    <property type="match status" value="1"/>
</dbReference>
<evidence type="ECO:0008006" key="6">
    <source>
        <dbReference type="Google" id="ProtNLM"/>
    </source>
</evidence>
<accession>K0TRL7</accession>
<dbReference type="PROSITE" id="PS50076">
    <property type="entry name" value="DNAJ_2"/>
    <property type="match status" value="1"/>
</dbReference>
<sequence>MSILHTPHTDSLILMTTSRHGRRSTSGGTTSTTKTTGQPNVRIRRDTQPTTEQKDPANMDDTPRSVKDILHVLGAEDASFFEGTETLEDEFKLLKRSWRDGARRCHPDKGGDPAEFRRIQAAFQSLRDLKENDNVRGGTFTSYLPGGGGKSGEDDLFPEEDLDDNINDIYERYANSTATPSYEYYEAAAEEDVPTYKVELAKVRAGLTSHRNEDAVLRDLLSMEEVLITGLHRLSEDQQRIVCQHVMDSSNWAGRKKTKAIMADESAKPPAKKARRSSSIVPGSFVVMLPGIDGAVDDNKYLRGKTFVLAGCFPEAGGGEGDSVGVENIKSMIKEFGGKGNTRFSKKTDYLLGILLGHISFADLKRQRTLSSDQFAGHNYQVFAFALCGLPQSSYGPSHFVALLIRQKPAGANPPAPKARTSFDSAGTLVETVAKPAAEPPKKQPKKQPKKKQLKKKEPVVDAAATASSKPSGKSSTAVVTSQPGGRHFVRPRPGKNGGVPGALEGKRFVLTGTFPELGGGASLNIGKDRMKEMIEDFGGTVTGSVSGKTDYIVVGKEPGRKKVSEGEKRGIPLLGLMSLRKLLTGDDIAGDEPGKLAVFFFVSCFWSHRSIPTDCSANHAFFEGLRQQAHRVLRDARPFETLRLPAWSSPSISDS</sequence>
<comment type="caution">
    <text evidence="4">The sequence shown here is derived from an EMBL/GenBank/DDBJ whole genome shotgun (WGS) entry which is preliminary data.</text>
</comment>